<dbReference type="InterPro" id="IPR016187">
    <property type="entry name" value="CTDL_fold"/>
</dbReference>
<protein>
    <recommendedName>
        <fullName evidence="2">Sulfatase-modifying factor enzyme-like domain-containing protein</fullName>
    </recommendedName>
</protein>
<dbReference type="InterPro" id="IPR005532">
    <property type="entry name" value="SUMF_dom"/>
</dbReference>
<dbReference type="AlphaFoldDB" id="A0A7G3GAH0"/>
<name>A0A7G3GAH0_9NEIS</name>
<dbReference type="GO" id="GO:0120147">
    <property type="term" value="F:formylglycine-generating oxidase activity"/>
    <property type="evidence" value="ECO:0007669"/>
    <property type="project" value="TreeGrafter"/>
</dbReference>
<organism evidence="3 4">
    <name type="scientific">Iodobacter fluviatilis</name>
    <dbReference type="NCBI Taxonomy" id="537"/>
    <lineage>
        <taxon>Bacteria</taxon>
        <taxon>Pseudomonadati</taxon>
        <taxon>Pseudomonadota</taxon>
        <taxon>Betaproteobacteria</taxon>
        <taxon>Neisseriales</taxon>
        <taxon>Chitinibacteraceae</taxon>
        <taxon>Iodobacter</taxon>
    </lineage>
</organism>
<dbReference type="Pfam" id="PF03781">
    <property type="entry name" value="FGE-sulfatase"/>
    <property type="match status" value="1"/>
</dbReference>
<dbReference type="RefSeq" id="WP_130107068.1">
    <property type="nucleotide sequence ID" value="NZ_CP025781.1"/>
</dbReference>
<evidence type="ECO:0000259" key="2">
    <source>
        <dbReference type="Pfam" id="PF03781"/>
    </source>
</evidence>
<evidence type="ECO:0000313" key="3">
    <source>
        <dbReference type="EMBL" id="QBC44530.1"/>
    </source>
</evidence>
<feature type="domain" description="Sulfatase-modifying factor enzyme-like" evidence="2">
    <location>
        <begin position="37"/>
        <end position="247"/>
    </location>
</feature>
<keyword evidence="1" id="KW-0732">Signal</keyword>
<proteinExistence type="predicted"/>
<dbReference type="InterPro" id="IPR051043">
    <property type="entry name" value="Sulfatase_Mod_Factor_Kinase"/>
</dbReference>
<dbReference type="KEGG" id="ifl:C1H71_14025"/>
<feature type="signal peptide" evidence="1">
    <location>
        <begin position="1"/>
        <end position="17"/>
    </location>
</feature>
<reference evidence="3 4" key="1">
    <citation type="submission" date="2018-01" db="EMBL/GenBank/DDBJ databases">
        <title>Genome sequence of Iodobacter sp. strain PCH194 isolated from Indian Trans-Himalaya.</title>
        <authorList>
            <person name="Kumar V."/>
            <person name="Thakur V."/>
            <person name="Kumar S."/>
            <person name="Singh D."/>
        </authorList>
    </citation>
    <scope>NUCLEOTIDE SEQUENCE [LARGE SCALE GENOMIC DNA]</scope>
    <source>
        <strain evidence="3 4">PCH194</strain>
    </source>
</reference>
<accession>A0A7G3GAH0</accession>
<dbReference type="InterPro" id="IPR042095">
    <property type="entry name" value="SUMF_sf"/>
</dbReference>
<gene>
    <name evidence="3" type="ORF">C1H71_14025</name>
</gene>
<dbReference type="PANTHER" id="PTHR23150:SF19">
    <property type="entry name" value="FORMYLGLYCINE-GENERATING ENZYME"/>
    <property type="match status" value="1"/>
</dbReference>
<sequence length="250" mass="27672">MKILALLAFSLISNVFAADYMPIAGGTLRTALPTDGETVQVAAYRLRSKPVSNQDYLIFLINNPQWQRGQHAALFANSDYLANWQSATDYSPNQHHAPVTQISWFAANAYCASENAQLPTWSQWEFAAAADALRKDARSDPLWRAKILRWYAEPASTPLAQSGQQVANIYGVYDMHQSIWEWVEDFNGLFVTSDSRGQGDQTLLETCGAASLSLGDKENYAILMRIALLAALNGTDTVNTLGFRCAKPMQ</sequence>
<dbReference type="SUPFAM" id="SSF56436">
    <property type="entry name" value="C-type lectin-like"/>
    <property type="match status" value="1"/>
</dbReference>
<keyword evidence="4" id="KW-1185">Reference proteome</keyword>
<dbReference type="Proteomes" id="UP000515917">
    <property type="component" value="Chromosome"/>
</dbReference>
<dbReference type="Gene3D" id="3.90.1580.10">
    <property type="entry name" value="paralog of FGE (formylglycine-generating enzyme)"/>
    <property type="match status" value="1"/>
</dbReference>
<dbReference type="PANTHER" id="PTHR23150">
    <property type="entry name" value="SULFATASE MODIFYING FACTOR 1, 2"/>
    <property type="match status" value="1"/>
</dbReference>
<evidence type="ECO:0000313" key="4">
    <source>
        <dbReference type="Proteomes" id="UP000515917"/>
    </source>
</evidence>
<feature type="chain" id="PRO_5028802842" description="Sulfatase-modifying factor enzyme-like domain-containing protein" evidence="1">
    <location>
        <begin position="18"/>
        <end position="250"/>
    </location>
</feature>
<dbReference type="EMBL" id="CP025781">
    <property type="protein sequence ID" value="QBC44530.1"/>
    <property type="molecule type" value="Genomic_DNA"/>
</dbReference>
<evidence type="ECO:0000256" key="1">
    <source>
        <dbReference type="SAM" id="SignalP"/>
    </source>
</evidence>